<reference evidence="3" key="1">
    <citation type="submission" date="2015-03" db="EMBL/GenBank/DDBJ databases">
        <authorList>
            <person name="Nijsse Bart"/>
        </authorList>
    </citation>
    <scope>NUCLEOTIDE SEQUENCE [LARGE SCALE GENOMIC DNA]</scope>
</reference>
<accession>A0A0U1L5H9</accession>
<dbReference type="Gene3D" id="3.30.1490.20">
    <property type="entry name" value="ATP-grasp fold, A domain"/>
    <property type="match status" value="1"/>
</dbReference>
<dbReference type="InterPro" id="IPR002192">
    <property type="entry name" value="PPDK_AMP/ATP-bd"/>
</dbReference>
<keyword evidence="2" id="KW-0670">Pyruvate</keyword>
<dbReference type="EMBL" id="CTRP01000015">
    <property type="protein sequence ID" value="CQR74948.1"/>
    <property type="molecule type" value="Genomic_DNA"/>
</dbReference>
<dbReference type="GO" id="GO:0008986">
    <property type="term" value="F:pyruvate, water dikinase activity"/>
    <property type="evidence" value="ECO:0007669"/>
    <property type="project" value="UniProtKB-EC"/>
</dbReference>
<keyword evidence="3" id="KW-1185">Reference proteome</keyword>
<dbReference type="SUPFAM" id="SSF56059">
    <property type="entry name" value="Glutathione synthetase ATP-binding domain-like"/>
    <property type="match status" value="1"/>
</dbReference>
<gene>
    <name evidence="2" type="ORF">SpAn4DRAFT_4305</name>
</gene>
<name>A0A0U1L5H9_9FIRM</name>
<dbReference type="Gene3D" id="3.30.470.20">
    <property type="entry name" value="ATP-grasp fold, B domain"/>
    <property type="match status" value="1"/>
</dbReference>
<feature type="domain" description="Pyruvate phosphate dikinase AMP/ATP-binding" evidence="1">
    <location>
        <begin position="21"/>
        <end position="329"/>
    </location>
</feature>
<protein>
    <submittedName>
        <fullName evidence="2">Phosphoenolpyruvate synthase</fullName>
        <ecNumber evidence="2">2.7.9.2</ecNumber>
    </submittedName>
</protein>
<dbReference type="GO" id="GO:0005524">
    <property type="term" value="F:ATP binding"/>
    <property type="evidence" value="ECO:0007669"/>
    <property type="project" value="InterPro"/>
</dbReference>
<evidence type="ECO:0000259" key="1">
    <source>
        <dbReference type="Pfam" id="PF01326"/>
    </source>
</evidence>
<dbReference type="InterPro" id="IPR051549">
    <property type="entry name" value="PEP_Utilizing_Enz"/>
</dbReference>
<evidence type="ECO:0000313" key="3">
    <source>
        <dbReference type="Proteomes" id="UP000049855"/>
    </source>
</evidence>
<proteinExistence type="predicted"/>
<dbReference type="PANTHER" id="PTHR43615:SF1">
    <property type="entry name" value="PPDK_N DOMAIN-CONTAINING PROTEIN"/>
    <property type="match status" value="1"/>
</dbReference>
<dbReference type="PANTHER" id="PTHR43615">
    <property type="entry name" value="PHOSPHOENOLPYRUVATE SYNTHASE-RELATED"/>
    <property type="match status" value="1"/>
</dbReference>
<dbReference type="Pfam" id="PF01326">
    <property type="entry name" value="PPDK_N"/>
    <property type="match status" value="1"/>
</dbReference>
<dbReference type="RefSeq" id="WP_021166765.1">
    <property type="nucleotide sequence ID" value="NZ_CTRP01000015.1"/>
</dbReference>
<dbReference type="InterPro" id="IPR013815">
    <property type="entry name" value="ATP_grasp_subdomain_1"/>
</dbReference>
<sequence>MQNRDNNYVVSWGEAFPLGVNVVGGKAWNLSRLDRYGFKIPCGSVLTTAAFQEFIDYNQLSEFLKLTSLQINSENLGEADHLLYCLREEIIKATIPPIVVEAIQERLAAERLVNKAVAIRSSASAEDSRQASFAGIHDTFLNVRGLENIMEAVKGCYASLWTPRAVAYRRKQNIEDLELLSAVIIMEMVEARAAGVAFSCDPQSGRRDIYVINANFGLGESVVSGAIEPDTYFVAPPVYTLLPEIKVKKLGSKSGLTQTHEDGGVYLAPSSGRSSEQVLNDEDIKRLGNLITRVFDALGNGEEPQDIEWAFDGKDFVLLQARPVTTLPDCTFEAIKNQPVVWSNANFRDAVPMVLSPLHRQIMKDIVDTIWITTFSNPGYPVPDGIQFSRFFNGRLYCNMSAVYWAQYDCNGALPRDLTFVWGGHQPEIEIDDQSLFEGETGVRRKKTAMRTMALITETAAKATDILSGVAAAANDLAGERYEFLPDHALIDNFEALGKIVQSYSEKYTWLSGAGGMPLGILMQNLFGVLGPKTPMVINGLMAGGDASITSADHGYRLVELAEQARRDDYAVRYFSNRPFTPLLWEQQLPENSPFKQAFHKFIKEYGHRAIYELDIINPRWQEDPSYLLDIIRTTMPTANLDDLRARQKEKFNQAWAEITALLPADKLEGIRKTIADAQQGAGLREMAKSVLVGFAALSFNGPRVGRPFCQTEPY</sequence>
<dbReference type="EC" id="2.7.9.2" evidence="2"/>
<organism evidence="2 3">
    <name type="scientific">Sporomusa ovata</name>
    <dbReference type="NCBI Taxonomy" id="2378"/>
    <lineage>
        <taxon>Bacteria</taxon>
        <taxon>Bacillati</taxon>
        <taxon>Bacillota</taxon>
        <taxon>Negativicutes</taxon>
        <taxon>Selenomonadales</taxon>
        <taxon>Sporomusaceae</taxon>
        <taxon>Sporomusa</taxon>
    </lineage>
</organism>
<evidence type="ECO:0000313" key="2">
    <source>
        <dbReference type="EMBL" id="CQR74948.1"/>
    </source>
</evidence>
<keyword evidence="2" id="KW-0808">Transferase</keyword>
<dbReference type="Proteomes" id="UP000049855">
    <property type="component" value="Unassembled WGS sequence"/>
</dbReference>
<dbReference type="AlphaFoldDB" id="A0A0U1L5H9"/>